<keyword evidence="1" id="KW-0472">Membrane</keyword>
<dbReference type="EMBL" id="SJDL01000006">
    <property type="protein sequence ID" value="TBW57988.1"/>
    <property type="molecule type" value="Genomic_DNA"/>
</dbReference>
<feature type="transmembrane region" description="Helical" evidence="1">
    <location>
        <begin position="6"/>
        <end position="25"/>
    </location>
</feature>
<evidence type="ECO:0008006" key="4">
    <source>
        <dbReference type="Google" id="ProtNLM"/>
    </source>
</evidence>
<comment type="caution">
    <text evidence="2">The sequence shown here is derived from an EMBL/GenBank/DDBJ whole genome shotgun (WGS) entry which is preliminary data.</text>
</comment>
<name>A0ABY1ZNF7_9GAMM</name>
<dbReference type="Proteomes" id="UP000313645">
    <property type="component" value="Unassembled WGS sequence"/>
</dbReference>
<organism evidence="2 3">
    <name type="scientific">Marinobacter halodurans</name>
    <dbReference type="NCBI Taxonomy" id="2528979"/>
    <lineage>
        <taxon>Bacteria</taxon>
        <taxon>Pseudomonadati</taxon>
        <taxon>Pseudomonadota</taxon>
        <taxon>Gammaproteobacteria</taxon>
        <taxon>Pseudomonadales</taxon>
        <taxon>Marinobacteraceae</taxon>
        <taxon>Marinobacter</taxon>
    </lineage>
</organism>
<evidence type="ECO:0000313" key="3">
    <source>
        <dbReference type="Proteomes" id="UP000313645"/>
    </source>
</evidence>
<evidence type="ECO:0000313" key="2">
    <source>
        <dbReference type="EMBL" id="TBW57988.1"/>
    </source>
</evidence>
<feature type="transmembrane region" description="Helical" evidence="1">
    <location>
        <begin position="64"/>
        <end position="89"/>
    </location>
</feature>
<reference evidence="2 3" key="1">
    <citation type="submission" date="2019-02" db="EMBL/GenBank/DDBJ databases">
        <title>Marinobacter halodurans sp. nov., a marine bacterium isolated from sea tidal flat.</title>
        <authorList>
            <person name="Yoo Y."/>
            <person name="Lee D.W."/>
            <person name="Kim B.S."/>
            <person name="Kim J.-J."/>
        </authorList>
    </citation>
    <scope>NUCLEOTIDE SEQUENCE [LARGE SCALE GENOMIC DNA]</scope>
    <source>
        <strain evidence="2 3">YJ-S3-2</strain>
    </source>
</reference>
<keyword evidence="1" id="KW-1133">Transmembrane helix</keyword>
<feature type="non-terminal residue" evidence="2">
    <location>
        <position position="185"/>
    </location>
</feature>
<proteinExistence type="predicted"/>
<keyword evidence="1" id="KW-0812">Transmembrane</keyword>
<feature type="transmembrane region" description="Helical" evidence="1">
    <location>
        <begin position="37"/>
        <end position="58"/>
    </location>
</feature>
<protein>
    <recommendedName>
        <fullName evidence="4">DUF1453 family protein</fullName>
    </recommendedName>
</protein>
<dbReference type="RefSeq" id="WP_242674352.1">
    <property type="nucleotide sequence ID" value="NZ_SJDL01000006.1"/>
</dbReference>
<sequence>MTADNFSLLDAFLIAFSVAIAVIMLRRSVRDAPFWRATVTPLASIIGSGFLVVVPLLADVTGPLSVFAIAGIVLLSLWIGGAVRFTILHDGPLGSSSRTSAPTLERLSDIALAFAYVISITFYIRLMCGFVLTGVDAYSPFNADVLATGVLLFIGLYGWRRGLHGLERLEEYSVTIKLAIIASLL</sequence>
<gene>
    <name evidence="2" type="ORF">EZI54_05935</name>
</gene>
<accession>A0ABY1ZNF7</accession>
<evidence type="ECO:0000256" key="1">
    <source>
        <dbReference type="SAM" id="Phobius"/>
    </source>
</evidence>
<feature type="transmembrane region" description="Helical" evidence="1">
    <location>
        <begin position="141"/>
        <end position="159"/>
    </location>
</feature>
<keyword evidence="3" id="KW-1185">Reference proteome</keyword>
<feature type="transmembrane region" description="Helical" evidence="1">
    <location>
        <begin position="110"/>
        <end position="135"/>
    </location>
</feature>